<dbReference type="Proteomes" id="UP001254848">
    <property type="component" value="Unassembled WGS sequence"/>
</dbReference>
<keyword evidence="2" id="KW-1185">Reference proteome</keyword>
<dbReference type="RefSeq" id="WP_413779440.1">
    <property type="nucleotide sequence ID" value="NZ_JAUOZS010000001.1"/>
</dbReference>
<proteinExistence type="predicted"/>
<gene>
    <name evidence="1" type="ORF">Q4T40_06630</name>
</gene>
<evidence type="ECO:0000313" key="2">
    <source>
        <dbReference type="Proteomes" id="UP001254848"/>
    </source>
</evidence>
<protein>
    <submittedName>
        <fullName evidence="1">Uncharacterized protein</fullName>
    </submittedName>
</protein>
<evidence type="ECO:0000313" key="1">
    <source>
        <dbReference type="EMBL" id="MDT8900908.1"/>
    </source>
</evidence>
<reference evidence="1 2" key="1">
    <citation type="submission" date="2023-07" db="EMBL/GenBank/DDBJ databases">
        <title>The novel representative of Negativicutes class, Anaeroselena agilis gen. nov. sp. nov.</title>
        <authorList>
            <person name="Prokofeva M.I."/>
            <person name="Elcheninov A.G."/>
            <person name="Klyukina A."/>
            <person name="Kublanov I.V."/>
            <person name="Frolov E.N."/>
            <person name="Podosokorskaya O.A."/>
        </authorList>
    </citation>
    <scope>NUCLEOTIDE SEQUENCE [LARGE SCALE GENOMIC DNA]</scope>
    <source>
        <strain evidence="1 2">4137-cl</strain>
    </source>
</reference>
<sequence>MKQKVQVRTERYLRCVGYYAKESSLNEGKRQEFADRQPFVS</sequence>
<organism evidence="1 2">
    <name type="scientific">Anaeroselena agilis</name>
    <dbReference type="NCBI Taxonomy" id="3063788"/>
    <lineage>
        <taxon>Bacteria</taxon>
        <taxon>Bacillati</taxon>
        <taxon>Bacillota</taxon>
        <taxon>Negativicutes</taxon>
        <taxon>Acetonemataceae</taxon>
        <taxon>Anaeroselena</taxon>
    </lineage>
</organism>
<accession>A0ABU3NVT0</accession>
<name>A0ABU3NVT0_9FIRM</name>
<dbReference type="EMBL" id="JAUOZS010000001">
    <property type="protein sequence ID" value="MDT8900908.1"/>
    <property type="molecule type" value="Genomic_DNA"/>
</dbReference>
<comment type="caution">
    <text evidence="1">The sequence shown here is derived from an EMBL/GenBank/DDBJ whole genome shotgun (WGS) entry which is preliminary data.</text>
</comment>